<evidence type="ECO:0000313" key="4">
    <source>
        <dbReference type="Proteomes" id="UP000187608"/>
    </source>
</evidence>
<protein>
    <submittedName>
        <fullName evidence="3">Murein DD-endopeptidase MepM and murein hydrolase activator NlpD, contain LysM domain</fullName>
    </submittedName>
</protein>
<organism evidence="3 4">
    <name type="scientific">Salimicrobium flavidum</name>
    <dbReference type="NCBI Taxonomy" id="570947"/>
    <lineage>
        <taxon>Bacteria</taxon>
        <taxon>Bacillati</taxon>
        <taxon>Bacillota</taxon>
        <taxon>Bacilli</taxon>
        <taxon>Bacillales</taxon>
        <taxon>Bacillaceae</taxon>
        <taxon>Salimicrobium</taxon>
    </lineage>
</organism>
<dbReference type="AlphaFoldDB" id="A0A1N7K156"/>
<dbReference type="InterPro" id="IPR011055">
    <property type="entry name" value="Dup_hybrid_motif"/>
</dbReference>
<dbReference type="CDD" id="cd12797">
    <property type="entry name" value="M23_peptidase"/>
    <property type="match status" value="1"/>
</dbReference>
<dbReference type="GO" id="GO:0004222">
    <property type="term" value="F:metalloendopeptidase activity"/>
    <property type="evidence" value="ECO:0007669"/>
    <property type="project" value="TreeGrafter"/>
</dbReference>
<evidence type="ECO:0000313" key="3">
    <source>
        <dbReference type="EMBL" id="SIS55174.1"/>
    </source>
</evidence>
<dbReference type="STRING" id="570947.SAMN05421687_108113"/>
<dbReference type="Gene3D" id="2.20.230.10">
    <property type="entry name" value="Resuscitation-promoting factor rpfb"/>
    <property type="match status" value="1"/>
</dbReference>
<accession>A0A1N7K156</accession>
<dbReference type="InterPro" id="IPR011098">
    <property type="entry name" value="G5_dom"/>
</dbReference>
<keyword evidence="3" id="KW-0378">Hydrolase</keyword>
<keyword evidence="1" id="KW-0732">Signal</keyword>
<dbReference type="EMBL" id="FTOC01000008">
    <property type="protein sequence ID" value="SIS55174.1"/>
    <property type="molecule type" value="Genomic_DNA"/>
</dbReference>
<evidence type="ECO:0000259" key="2">
    <source>
        <dbReference type="PROSITE" id="PS51109"/>
    </source>
</evidence>
<dbReference type="OrthoDB" id="9805070at2"/>
<feature type="domain" description="G5" evidence="2">
    <location>
        <begin position="253"/>
        <end position="333"/>
    </location>
</feature>
<proteinExistence type="predicted"/>
<dbReference type="PANTHER" id="PTHR21666">
    <property type="entry name" value="PEPTIDASE-RELATED"/>
    <property type="match status" value="1"/>
</dbReference>
<dbReference type="Pfam" id="PF01551">
    <property type="entry name" value="Peptidase_M23"/>
    <property type="match status" value="1"/>
</dbReference>
<dbReference type="PANTHER" id="PTHR21666:SF270">
    <property type="entry name" value="MUREIN HYDROLASE ACTIVATOR ENVC"/>
    <property type="match status" value="1"/>
</dbReference>
<evidence type="ECO:0000256" key="1">
    <source>
        <dbReference type="ARBA" id="ARBA00022729"/>
    </source>
</evidence>
<dbReference type="InterPro" id="IPR016047">
    <property type="entry name" value="M23ase_b-sheet_dom"/>
</dbReference>
<dbReference type="Pfam" id="PF07501">
    <property type="entry name" value="G5"/>
    <property type="match status" value="1"/>
</dbReference>
<dbReference type="SUPFAM" id="SSF51261">
    <property type="entry name" value="Duplicated hybrid motif"/>
    <property type="match status" value="1"/>
</dbReference>
<name>A0A1N7K156_9BACI</name>
<dbReference type="Gene3D" id="2.70.70.10">
    <property type="entry name" value="Glucose Permease (Domain IIA)"/>
    <property type="match status" value="1"/>
</dbReference>
<dbReference type="RefSeq" id="WP_159438252.1">
    <property type="nucleotide sequence ID" value="NZ_FTOC01000008.1"/>
</dbReference>
<dbReference type="InterPro" id="IPR050570">
    <property type="entry name" value="Cell_wall_metabolism_enzyme"/>
</dbReference>
<keyword evidence="4" id="KW-1185">Reference proteome</keyword>
<dbReference type="PROSITE" id="PS51109">
    <property type="entry name" value="G5"/>
    <property type="match status" value="1"/>
</dbReference>
<gene>
    <name evidence="3" type="ORF">SAMN05421687_108113</name>
</gene>
<reference evidence="4" key="1">
    <citation type="submission" date="2017-01" db="EMBL/GenBank/DDBJ databases">
        <authorList>
            <person name="Varghese N."/>
            <person name="Submissions S."/>
        </authorList>
    </citation>
    <scope>NUCLEOTIDE SEQUENCE [LARGE SCALE GENOMIC DNA]</scope>
    <source>
        <strain evidence="4">DSM 23127</strain>
    </source>
</reference>
<dbReference type="Proteomes" id="UP000187608">
    <property type="component" value="Unassembled WGS sequence"/>
</dbReference>
<dbReference type="SMART" id="SM01208">
    <property type="entry name" value="G5"/>
    <property type="match status" value="1"/>
</dbReference>
<sequence length="461" mass="50634">MYRKSSKWMRKVSLVALLGIGVTAGATYVEGSMAPVHHVYVDGEEVGTVSSREIIEESVEDRLQKAEDAYGVEPLVEESITYESERLMSPEYDNKGTKETVQEEITVSTEATAVTFDGHAAGYVRDEAKAEEALTRYKQQFADDELLEAFENGTDLTIDIGEGKLTQFALTTKPEQETEIVHPREVTGVDTVVENLNEGTTELKAHEVTENDDLASLLEDYQMSEERFRELNPETSGLETGQAIQVEEEIDYTDVSVNKEKIVTESIPFDTHTKKTDELLVGETKVKQEGEEGQKKVRYSYEKEKLDIVSQEKLSEENLQDPKPKVILEGTKTPSVGSGEFTWPAVGGTLTSGQGERWGSFHAGIDIAGVSDRTIKAADHGVVKSAGTSGAYGNKVVIDHRNGYETTYAHLSSIGVSVGDKLKKGDKLGDMGTTGRSTGVHLHFEVHKNGDLKNPLSYVSN</sequence>